<accession>A0A0E9RGI9</accession>
<name>A0A0E9RGI9_ANGAN</name>
<reference evidence="1" key="1">
    <citation type="submission" date="2014-11" db="EMBL/GenBank/DDBJ databases">
        <authorList>
            <person name="Amaro Gonzalez C."/>
        </authorList>
    </citation>
    <scope>NUCLEOTIDE SEQUENCE</scope>
</reference>
<reference evidence="1" key="2">
    <citation type="journal article" date="2015" name="Fish Shellfish Immunol.">
        <title>Early steps in the European eel (Anguilla anguilla)-Vibrio vulnificus interaction in the gills: Role of the RtxA13 toxin.</title>
        <authorList>
            <person name="Callol A."/>
            <person name="Pajuelo D."/>
            <person name="Ebbesson L."/>
            <person name="Teles M."/>
            <person name="MacKenzie S."/>
            <person name="Amaro C."/>
        </authorList>
    </citation>
    <scope>NUCLEOTIDE SEQUENCE</scope>
</reference>
<evidence type="ECO:0000313" key="1">
    <source>
        <dbReference type="EMBL" id="JAH27912.1"/>
    </source>
</evidence>
<sequence length="44" mass="5318">MKDRCKVEEKHHDKRVFLALILRPRYTHSYGFSCHGVPRCFWGL</sequence>
<dbReference type="AlphaFoldDB" id="A0A0E9RGI9"/>
<proteinExistence type="predicted"/>
<dbReference type="EMBL" id="GBXM01080665">
    <property type="protein sequence ID" value="JAH27912.1"/>
    <property type="molecule type" value="Transcribed_RNA"/>
</dbReference>
<protein>
    <submittedName>
        <fullName evidence="1">Uncharacterized protein</fullName>
    </submittedName>
</protein>
<organism evidence="1">
    <name type="scientific">Anguilla anguilla</name>
    <name type="common">European freshwater eel</name>
    <name type="synonym">Muraena anguilla</name>
    <dbReference type="NCBI Taxonomy" id="7936"/>
    <lineage>
        <taxon>Eukaryota</taxon>
        <taxon>Metazoa</taxon>
        <taxon>Chordata</taxon>
        <taxon>Craniata</taxon>
        <taxon>Vertebrata</taxon>
        <taxon>Euteleostomi</taxon>
        <taxon>Actinopterygii</taxon>
        <taxon>Neopterygii</taxon>
        <taxon>Teleostei</taxon>
        <taxon>Anguilliformes</taxon>
        <taxon>Anguillidae</taxon>
        <taxon>Anguilla</taxon>
    </lineage>
</organism>